<name>A0A8S9MTG5_BRACR</name>
<evidence type="ECO:0000313" key="2">
    <source>
        <dbReference type="EMBL" id="KAF3485228.1"/>
    </source>
</evidence>
<feature type="compositionally biased region" description="Basic and acidic residues" evidence="1">
    <location>
        <begin position="84"/>
        <end position="106"/>
    </location>
</feature>
<evidence type="ECO:0000313" key="3">
    <source>
        <dbReference type="Proteomes" id="UP000712600"/>
    </source>
</evidence>
<evidence type="ECO:0000256" key="1">
    <source>
        <dbReference type="SAM" id="MobiDB-lite"/>
    </source>
</evidence>
<protein>
    <submittedName>
        <fullName evidence="2">Uncharacterized protein</fullName>
    </submittedName>
</protein>
<gene>
    <name evidence="2" type="ORF">F2Q69_00052793</name>
</gene>
<comment type="caution">
    <text evidence="2">The sequence shown here is derived from an EMBL/GenBank/DDBJ whole genome shotgun (WGS) entry which is preliminary data.</text>
</comment>
<reference evidence="2" key="1">
    <citation type="submission" date="2019-12" db="EMBL/GenBank/DDBJ databases">
        <title>Genome sequencing and annotation of Brassica cretica.</title>
        <authorList>
            <person name="Studholme D.J."/>
            <person name="Sarris P."/>
        </authorList>
    </citation>
    <scope>NUCLEOTIDE SEQUENCE</scope>
    <source>
        <strain evidence="2">PFS-109/04</strain>
        <tissue evidence="2">Leaf</tissue>
    </source>
</reference>
<accession>A0A8S9MTG5</accession>
<feature type="region of interest" description="Disordered" evidence="1">
    <location>
        <begin position="60"/>
        <end position="106"/>
    </location>
</feature>
<organism evidence="2 3">
    <name type="scientific">Brassica cretica</name>
    <name type="common">Mustard</name>
    <dbReference type="NCBI Taxonomy" id="69181"/>
    <lineage>
        <taxon>Eukaryota</taxon>
        <taxon>Viridiplantae</taxon>
        <taxon>Streptophyta</taxon>
        <taxon>Embryophyta</taxon>
        <taxon>Tracheophyta</taxon>
        <taxon>Spermatophyta</taxon>
        <taxon>Magnoliopsida</taxon>
        <taxon>eudicotyledons</taxon>
        <taxon>Gunneridae</taxon>
        <taxon>Pentapetalae</taxon>
        <taxon>rosids</taxon>
        <taxon>malvids</taxon>
        <taxon>Brassicales</taxon>
        <taxon>Brassicaceae</taxon>
        <taxon>Brassiceae</taxon>
        <taxon>Brassica</taxon>
    </lineage>
</organism>
<sequence length="106" mass="12611">MRPCLTLLFPTRERTPAAIHENLEHRIDGVNHWRSRRKSWSTETRVDSLERLTRRRRLGSRKKLEVETESFNQVTAPTLHHRRHEGDREESGERDSCSGGMTHRER</sequence>
<dbReference type="EMBL" id="QGKX02002183">
    <property type="protein sequence ID" value="KAF3485228.1"/>
    <property type="molecule type" value="Genomic_DNA"/>
</dbReference>
<proteinExistence type="predicted"/>
<dbReference type="AlphaFoldDB" id="A0A8S9MTG5"/>
<dbReference type="Proteomes" id="UP000712600">
    <property type="component" value="Unassembled WGS sequence"/>
</dbReference>